<evidence type="ECO:0000313" key="7">
    <source>
        <dbReference type="Proteomes" id="UP000808337"/>
    </source>
</evidence>
<feature type="domain" description="Iron-binding zinc finger CDGSH type" evidence="5">
    <location>
        <begin position="103"/>
        <end position="140"/>
    </location>
</feature>
<proteinExistence type="predicted"/>
<dbReference type="EMBL" id="JADKGY010000020">
    <property type="protein sequence ID" value="MBK9983543.1"/>
    <property type="molecule type" value="Genomic_DNA"/>
</dbReference>
<dbReference type="Proteomes" id="UP000808337">
    <property type="component" value="Unassembled WGS sequence"/>
</dbReference>
<dbReference type="InterPro" id="IPR018967">
    <property type="entry name" value="FeS-contain_CDGSH-typ"/>
</dbReference>
<comment type="caution">
    <text evidence="6">The sequence shown here is derived from an EMBL/GenBank/DDBJ whole genome shotgun (WGS) entry which is preliminary data.</text>
</comment>
<dbReference type="AlphaFoldDB" id="A0A9D7SX06"/>
<dbReference type="Gene3D" id="3.40.5.90">
    <property type="entry name" value="CDGSH iron-sulfur domain, mitoNEET-type"/>
    <property type="match status" value="1"/>
</dbReference>
<evidence type="ECO:0000256" key="2">
    <source>
        <dbReference type="ARBA" id="ARBA00022723"/>
    </source>
</evidence>
<sequence length="141" mass="15188">MIKKEYTNGEITVVWQPGLCIHSGVCFHSLPEVFKPRDQPWIQMEKSDSATIEATINACPSGALSLKVAADMQKNDISNNAELPKVKIMTDGPIRLMGACMVTLPDGTIVEKPNGVAICRCGGSASYPFCDSSHKTNGFKG</sequence>
<reference evidence="6 7" key="1">
    <citation type="submission" date="2020-10" db="EMBL/GenBank/DDBJ databases">
        <title>Connecting structure to function with the recovery of over 1000 high-quality activated sludge metagenome-assembled genomes encoding full-length rRNA genes using long-read sequencing.</title>
        <authorList>
            <person name="Singleton C.M."/>
            <person name="Petriglieri F."/>
            <person name="Kristensen J.M."/>
            <person name="Kirkegaard R.H."/>
            <person name="Michaelsen T.Y."/>
            <person name="Andersen M.H."/>
            <person name="Karst S.M."/>
            <person name="Dueholm M.S."/>
            <person name="Nielsen P.H."/>
            <person name="Albertsen M."/>
        </authorList>
    </citation>
    <scope>NUCLEOTIDE SEQUENCE [LARGE SCALE GENOMIC DNA]</scope>
    <source>
        <strain evidence="6">Ribe_18-Q3-R11-54_MAXAC.273</strain>
    </source>
</reference>
<dbReference type="Pfam" id="PF06902">
    <property type="entry name" value="Fer4_19"/>
    <property type="match status" value="1"/>
</dbReference>
<dbReference type="InterPro" id="IPR010693">
    <property type="entry name" value="Divergent_4Fe-4S_mono-cluster"/>
</dbReference>
<keyword evidence="4" id="KW-0411">Iron-sulfur</keyword>
<accession>A0A9D7SX06</accession>
<dbReference type="Pfam" id="PF09360">
    <property type="entry name" value="zf-CDGSH"/>
    <property type="match status" value="1"/>
</dbReference>
<gene>
    <name evidence="6" type="ORF">IPP15_14345</name>
</gene>
<keyword evidence="1" id="KW-0001">2Fe-2S</keyword>
<keyword evidence="2" id="KW-0479">Metal-binding</keyword>
<dbReference type="InterPro" id="IPR042216">
    <property type="entry name" value="MitoNEET_CISD"/>
</dbReference>
<dbReference type="GO" id="GO:0046872">
    <property type="term" value="F:metal ion binding"/>
    <property type="evidence" value="ECO:0007669"/>
    <property type="project" value="UniProtKB-KW"/>
</dbReference>
<dbReference type="GO" id="GO:0051537">
    <property type="term" value="F:2 iron, 2 sulfur cluster binding"/>
    <property type="evidence" value="ECO:0007669"/>
    <property type="project" value="UniProtKB-KW"/>
</dbReference>
<evidence type="ECO:0000256" key="4">
    <source>
        <dbReference type="ARBA" id="ARBA00023014"/>
    </source>
</evidence>
<protein>
    <submittedName>
        <fullName evidence="6">(4Fe-4S)-binding protein</fullName>
    </submittedName>
</protein>
<dbReference type="GO" id="GO:0005737">
    <property type="term" value="C:cytoplasm"/>
    <property type="evidence" value="ECO:0007669"/>
    <property type="project" value="UniProtKB-ARBA"/>
</dbReference>
<dbReference type="SMART" id="SM00704">
    <property type="entry name" value="ZnF_CDGSH"/>
    <property type="match status" value="1"/>
</dbReference>
<evidence type="ECO:0000259" key="5">
    <source>
        <dbReference type="SMART" id="SM00704"/>
    </source>
</evidence>
<evidence type="ECO:0000256" key="1">
    <source>
        <dbReference type="ARBA" id="ARBA00022714"/>
    </source>
</evidence>
<keyword evidence="3" id="KW-0408">Iron</keyword>
<evidence type="ECO:0000256" key="3">
    <source>
        <dbReference type="ARBA" id="ARBA00023004"/>
    </source>
</evidence>
<dbReference type="Gene3D" id="3.30.70.20">
    <property type="match status" value="1"/>
</dbReference>
<organism evidence="6 7">
    <name type="scientific">Candidatus Opimibacter skivensis</name>
    <dbReference type="NCBI Taxonomy" id="2982028"/>
    <lineage>
        <taxon>Bacteria</taxon>
        <taxon>Pseudomonadati</taxon>
        <taxon>Bacteroidota</taxon>
        <taxon>Saprospiria</taxon>
        <taxon>Saprospirales</taxon>
        <taxon>Saprospiraceae</taxon>
        <taxon>Candidatus Opimibacter</taxon>
    </lineage>
</organism>
<name>A0A9D7SX06_9BACT</name>
<evidence type="ECO:0000313" key="6">
    <source>
        <dbReference type="EMBL" id="MBK9983543.1"/>
    </source>
</evidence>